<protein>
    <submittedName>
        <fullName evidence="2">Uncharacterized protein</fullName>
    </submittedName>
</protein>
<dbReference type="AlphaFoldDB" id="D4E7T1"/>
<gene>
    <name evidence="2" type="ORF">HMPREF0758_4231</name>
</gene>
<feature type="transmembrane region" description="Helical" evidence="1">
    <location>
        <begin position="81"/>
        <end position="98"/>
    </location>
</feature>
<feature type="transmembrane region" description="Helical" evidence="1">
    <location>
        <begin position="139"/>
        <end position="162"/>
    </location>
</feature>
<keyword evidence="1" id="KW-1133">Transmembrane helix</keyword>
<comment type="caution">
    <text evidence="2">The sequence shown here is derived from an EMBL/GenBank/DDBJ whole genome shotgun (WGS) entry which is preliminary data.</text>
</comment>
<keyword evidence="1" id="KW-0472">Membrane</keyword>
<dbReference type="STRING" id="667129.HMPREF0758_4231"/>
<feature type="transmembrane region" description="Helical" evidence="1">
    <location>
        <begin position="110"/>
        <end position="127"/>
    </location>
</feature>
<name>D4E7T1_SEROD</name>
<dbReference type="HOGENOM" id="CLU_085010_0_0_6"/>
<evidence type="ECO:0000313" key="3">
    <source>
        <dbReference type="Proteomes" id="UP000005723"/>
    </source>
</evidence>
<sequence length="210" mass="23825">MNIITGVTMQVQLHLIVKKIISFALQAAMLAALVGLIFIDVHWLHNFVYETSLTELMQEVLLLAIALGFFISGWRQPPYRPARVLIGGFFLCMLIREMDFVFDYLHHGAWVWFALLTAIGCLVYALCRPAATVNGLAHFLTHPSYGMMCAGLLCILVFSRLFGMHQLWQGLMLDGYDRVVKNMVEEGCELVGYAFCLFASYRYLRDGENT</sequence>
<evidence type="ECO:0000256" key="1">
    <source>
        <dbReference type="SAM" id="Phobius"/>
    </source>
</evidence>
<dbReference type="EMBL" id="ADBY01000056">
    <property type="protein sequence ID" value="EFE94136.1"/>
    <property type="molecule type" value="Genomic_DNA"/>
</dbReference>
<keyword evidence="1" id="KW-0812">Transmembrane</keyword>
<feature type="transmembrane region" description="Helical" evidence="1">
    <location>
        <begin position="56"/>
        <end position="74"/>
    </location>
</feature>
<reference evidence="2 3" key="1">
    <citation type="submission" date="2010-01" db="EMBL/GenBank/DDBJ databases">
        <authorList>
            <person name="Muzny D."/>
            <person name="Qin X."/>
            <person name="Deng J."/>
            <person name="Jiang H."/>
            <person name="Liu Y."/>
            <person name="Qu J."/>
            <person name="Song X.-Z."/>
            <person name="Zhang L."/>
            <person name="Thornton R."/>
            <person name="Coyle M."/>
            <person name="Francisco L."/>
            <person name="Jackson L."/>
            <person name="Javaid M."/>
            <person name="Korchina V."/>
            <person name="Kovar C."/>
            <person name="Mata R."/>
            <person name="Mathew T."/>
            <person name="Ngo R."/>
            <person name="Nguyen L."/>
            <person name="Nguyen N."/>
            <person name="Okwuonu G."/>
            <person name="Ongeri F."/>
            <person name="Pham C."/>
            <person name="Simmons D."/>
            <person name="Wilczek-Boney K."/>
            <person name="Hale W."/>
            <person name="Jakkamsetti A."/>
            <person name="Pham P."/>
            <person name="Ruth R."/>
            <person name="San Lucas F."/>
            <person name="Warren J."/>
            <person name="Zhang J."/>
            <person name="Zhao Z."/>
            <person name="Zhou C."/>
            <person name="Zhu D."/>
            <person name="Lee S."/>
            <person name="Bess C."/>
            <person name="Blankenburg K."/>
            <person name="Forbes L."/>
            <person name="Fu Q."/>
            <person name="Gubbala S."/>
            <person name="Hirani K."/>
            <person name="Jayaseelan J.C."/>
            <person name="Lara F."/>
            <person name="Munidasa M."/>
            <person name="Palculict T."/>
            <person name="Patil S."/>
            <person name="Pu L.-L."/>
            <person name="Saada N."/>
            <person name="Tang L."/>
            <person name="Weissenberger G."/>
            <person name="Zhu Y."/>
            <person name="Hemphill L."/>
            <person name="Shang Y."/>
            <person name="Youmans B."/>
            <person name="Ayvaz T."/>
            <person name="Ross M."/>
            <person name="Santibanez J."/>
            <person name="Aqrawi P."/>
            <person name="Gross S."/>
            <person name="Joshi V."/>
            <person name="Fowler G."/>
            <person name="Nazareth L."/>
            <person name="Reid J."/>
            <person name="Worley K."/>
            <person name="Petrosino J."/>
            <person name="Highlander S."/>
            <person name="Gibbs R."/>
        </authorList>
    </citation>
    <scope>NUCLEOTIDE SEQUENCE [LARGE SCALE GENOMIC DNA]</scope>
    <source>
        <strain evidence="2 3">DSM 4582</strain>
    </source>
</reference>
<organism evidence="2 3">
    <name type="scientific">Serratia odorifera DSM 4582</name>
    <dbReference type="NCBI Taxonomy" id="667129"/>
    <lineage>
        <taxon>Bacteria</taxon>
        <taxon>Pseudomonadati</taxon>
        <taxon>Pseudomonadota</taxon>
        <taxon>Gammaproteobacteria</taxon>
        <taxon>Enterobacterales</taxon>
        <taxon>Yersiniaceae</taxon>
        <taxon>Serratia</taxon>
    </lineage>
</organism>
<feature type="transmembrane region" description="Helical" evidence="1">
    <location>
        <begin position="20"/>
        <end position="44"/>
    </location>
</feature>
<dbReference type="Proteomes" id="UP000005723">
    <property type="component" value="Unassembled WGS sequence"/>
</dbReference>
<proteinExistence type="predicted"/>
<evidence type="ECO:0000313" key="2">
    <source>
        <dbReference type="EMBL" id="EFE94136.1"/>
    </source>
</evidence>
<accession>D4E7T1</accession>
<keyword evidence="3" id="KW-1185">Reference proteome</keyword>